<dbReference type="EnsemblPlants" id="OB11G10870.1">
    <property type="protein sequence ID" value="OB11G10870.1"/>
    <property type="gene ID" value="OB11G10870"/>
</dbReference>
<protein>
    <submittedName>
        <fullName evidence="1">Uncharacterized protein</fullName>
    </submittedName>
</protein>
<sequence length="120" mass="13323">MLTACCIAAFHSTLHKETWLSILTHHPASHTNQRYQRLNDIGYKLLTSICHSNPIMDLNNTVVCVDHFVLCCITSSSTSLVGFFFFSDRRPGSLNLAGGGLHAVRQEKTTPKMHAPTRLA</sequence>
<dbReference type="Gramene" id="OB11G10870.1">
    <property type="protein sequence ID" value="OB11G10870.1"/>
    <property type="gene ID" value="OB11G10870"/>
</dbReference>
<dbReference type="AlphaFoldDB" id="J3N5K1"/>
<keyword evidence="2" id="KW-1185">Reference proteome</keyword>
<reference evidence="1" key="1">
    <citation type="journal article" date="2013" name="Nat. Commun.">
        <title>Whole-genome sequencing of Oryza brachyantha reveals mechanisms underlying Oryza genome evolution.</title>
        <authorList>
            <person name="Chen J."/>
            <person name="Huang Q."/>
            <person name="Gao D."/>
            <person name="Wang J."/>
            <person name="Lang Y."/>
            <person name="Liu T."/>
            <person name="Li B."/>
            <person name="Bai Z."/>
            <person name="Luis Goicoechea J."/>
            <person name="Liang C."/>
            <person name="Chen C."/>
            <person name="Zhang W."/>
            <person name="Sun S."/>
            <person name="Liao Y."/>
            <person name="Zhang X."/>
            <person name="Yang L."/>
            <person name="Song C."/>
            <person name="Wang M."/>
            <person name="Shi J."/>
            <person name="Liu G."/>
            <person name="Liu J."/>
            <person name="Zhou H."/>
            <person name="Zhou W."/>
            <person name="Yu Q."/>
            <person name="An N."/>
            <person name="Chen Y."/>
            <person name="Cai Q."/>
            <person name="Wang B."/>
            <person name="Liu B."/>
            <person name="Min J."/>
            <person name="Huang Y."/>
            <person name="Wu H."/>
            <person name="Li Z."/>
            <person name="Zhang Y."/>
            <person name="Yin Y."/>
            <person name="Song W."/>
            <person name="Jiang J."/>
            <person name="Jackson S.A."/>
            <person name="Wing R.A."/>
            <person name="Wang J."/>
            <person name="Chen M."/>
        </authorList>
    </citation>
    <scope>NUCLEOTIDE SEQUENCE [LARGE SCALE GENOMIC DNA]</scope>
    <source>
        <strain evidence="1">cv. IRGC 101232</strain>
    </source>
</reference>
<evidence type="ECO:0000313" key="1">
    <source>
        <dbReference type="EnsemblPlants" id="OB11G10870.1"/>
    </source>
</evidence>
<name>J3N5K1_ORYBR</name>
<reference evidence="1" key="2">
    <citation type="submission" date="2013-04" db="UniProtKB">
        <authorList>
            <consortium name="EnsemblPlants"/>
        </authorList>
    </citation>
    <scope>IDENTIFICATION</scope>
</reference>
<organism evidence="1">
    <name type="scientific">Oryza brachyantha</name>
    <name type="common">malo sina</name>
    <dbReference type="NCBI Taxonomy" id="4533"/>
    <lineage>
        <taxon>Eukaryota</taxon>
        <taxon>Viridiplantae</taxon>
        <taxon>Streptophyta</taxon>
        <taxon>Embryophyta</taxon>
        <taxon>Tracheophyta</taxon>
        <taxon>Spermatophyta</taxon>
        <taxon>Magnoliopsida</taxon>
        <taxon>Liliopsida</taxon>
        <taxon>Poales</taxon>
        <taxon>Poaceae</taxon>
        <taxon>BOP clade</taxon>
        <taxon>Oryzoideae</taxon>
        <taxon>Oryzeae</taxon>
        <taxon>Oryzinae</taxon>
        <taxon>Oryza</taxon>
    </lineage>
</organism>
<dbReference type="Proteomes" id="UP000006038">
    <property type="component" value="Chromosome 11"/>
</dbReference>
<evidence type="ECO:0000313" key="2">
    <source>
        <dbReference type="Proteomes" id="UP000006038"/>
    </source>
</evidence>
<proteinExistence type="predicted"/>
<dbReference type="HOGENOM" id="CLU_2053240_0_0_1"/>
<accession>J3N5K1</accession>